<dbReference type="Pfam" id="PF04077">
    <property type="entry name" value="DsrH"/>
    <property type="match status" value="1"/>
</dbReference>
<dbReference type="RefSeq" id="WP_261919723.1">
    <property type="nucleotide sequence ID" value="NZ_CP022010.1"/>
</dbReference>
<evidence type="ECO:0000313" key="2">
    <source>
        <dbReference type="Proteomes" id="UP000955338"/>
    </source>
</evidence>
<proteinExistence type="predicted"/>
<gene>
    <name evidence="1" type="ORF">CEP48_01600</name>
</gene>
<dbReference type="InterPro" id="IPR027396">
    <property type="entry name" value="DsrEFH-like"/>
</dbReference>
<accession>A0A8D4LMY3</accession>
<dbReference type="AlphaFoldDB" id="A0A8D4LMY3"/>
<dbReference type="Proteomes" id="UP000955338">
    <property type="component" value="Chromosome"/>
</dbReference>
<dbReference type="GO" id="GO:0002143">
    <property type="term" value="P:tRNA wobble position uridine thiolation"/>
    <property type="evidence" value="ECO:0007669"/>
    <property type="project" value="InterPro"/>
</dbReference>
<organism evidence="1 2">
    <name type="scientific">Mergibacter septicus</name>
    <dbReference type="NCBI Taxonomy" id="221402"/>
    <lineage>
        <taxon>Bacteria</taxon>
        <taxon>Pseudomonadati</taxon>
        <taxon>Pseudomonadota</taxon>
        <taxon>Gammaproteobacteria</taxon>
        <taxon>Pasteurellales</taxon>
        <taxon>Pasteurellaceae</taxon>
        <taxon>Mergibacter</taxon>
    </lineage>
</organism>
<name>A0A8D4LMY3_9PAST</name>
<dbReference type="GO" id="GO:0005737">
    <property type="term" value="C:cytoplasm"/>
    <property type="evidence" value="ECO:0007669"/>
    <property type="project" value="InterPro"/>
</dbReference>
<keyword evidence="2" id="KW-1185">Reference proteome</keyword>
<protein>
    <submittedName>
        <fullName evidence="1">Uncharacterized protein</fullName>
    </submittedName>
</protein>
<dbReference type="SUPFAM" id="SSF75169">
    <property type="entry name" value="DsrEFH-like"/>
    <property type="match status" value="1"/>
</dbReference>
<dbReference type="EMBL" id="CP022011">
    <property type="protein sequence ID" value="QDJ14195.1"/>
    <property type="molecule type" value="Genomic_DNA"/>
</dbReference>
<sequence>MLYTFAHAHYDQHFLNAILSNITENDALILWQDGVLLALKTPKLFSHLPIRCSILDVDFTARNLHLLFNRLPLKYQTLFEKISLEQLVEKTEKYSPHFAY</sequence>
<reference evidence="1" key="1">
    <citation type="submission" date="2017-06" db="EMBL/GenBank/DDBJ databases">
        <title>Genome sequencing of pathogenic and non-pathogenic strains within Bisgaard taxon 40.</title>
        <authorList>
            <person name="Ladner J.T."/>
            <person name="Lovett S.P."/>
            <person name="Koroleva G."/>
            <person name="Lorch J.M."/>
        </authorList>
    </citation>
    <scope>NUCLEOTIDE SEQUENCE</scope>
    <source>
        <strain evidence="1">27576-1-I1</strain>
    </source>
</reference>
<dbReference type="InterPro" id="IPR007215">
    <property type="entry name" value="Sulphur_relay_TusB/DsrH"/>
</dbReference>
<dbReference type="Gene3D" id="3.40.1260.10">
    <property type="entry name" value="DsrEFH-like"/>
    <property type="match status" value="1"/>
</dbReference>
<evidence type="ECO:0000313" key="1">
    <source>
        <dbReference type="EMBL" id="QDJ14195.1"/>
    </source>
</evidence>